<reference evidence="1" key="1">
    <citation type="submission" date="2015-06" db="EMBL/GenBank/DDBJ databases">
        <authorList>
            <person name="Nguyen H."/>
        </authorList>
    </citation>
    <scope>NUCLEOTIDE SEQUENCE</scope>
    <source>
        <strain evidence="1">DAOM 180753</strain>
    </source>
</reference>
<dbReference type="Proteomes" id="UP001227192">
    <property type="component" value="Unassembled WGS sequence"/>
</dbReference>
<organism evidence="1 2">
    <name type="scientific">Penicillium thymicola</name>
    <dbReference type="NCBI Taxonomy" id="293382"/>
    <lineage>
        <taxon>Eukaryota</taxon>
        <taxon>Fungi</taxon>
        <taxon>Dikarya</taxon>
        <taxon>Ascomycota</taxon>
        <taxon>Pezizomycotina</taxon>
        <taxon>Eurotiomycetes</taxon>
        <taxon>Eurotiomycetidae</taxon>
        <taxon>Eurotiales</taxon>
        <taxon>Aspergillaceae</taxon>
        <taxon>Penicillium</taxon>
    </lineage>
</organism>
<name>A0AAI9TAZ8_PENTH</name>
<accession>A0AAI9TAZ8</accession>
<reference evidence="1" key="2">
    <citation type="journal article" date="2016" name="Fungal Biol.">
        <title>Ochratoxin A production by Penicillium thymicola.</title>
        <authorList>
            <person name="Nguyen H.D.T."/>
            <person name="McMullin D.R."/>
            <person name="Ponomareva E."/>
            <person name="Riley R."/>
            <person name="Pomraning K.R."/>
            <person name="Baker S.E."/>
            <person name="Seifert K.A."/>
        </authorList>
    </citation>
    <scope>NUCLEOTIDE SEQUENCE</scope>
    <source>
        <strain evidence="1">DAOM 180753</strain>
    </source>
</reference>
<proteinExistence type="predicted"/>
<keyword evidence="2" id="KW-1185">Reference proteome</keyword>
<evidence type="ECO:0000313" key="1">
    <source>
        <dbReference type="EMBL" id="KAJ9483576.1"/>
    </source>
</evidence>
<dbReference type="EMBL" id="LACB01000416">
    <property type="protein sequence ID" value="KAJ9483576.1"/>
    <property type="molecule type" value="Genomic_DNA"/>
</dbReference>
<comment type="caution">
    <text evidence="1">The sequence shown here is derived from an EMBL/GenBank/DDBJ whole genome shotgun (WGS) entry which is preliminary data.</text>
</comment>
<dbReference type="AlphaFoldDB" id="A0AAI9TAZ8"/>
<gene>
    <name evidence="1" type="ORF">VN97_g9824</name>
</gene>
<protein>
    <submittedName>
        <fullName evidence="1">Uncharacterized protein</fullName>
    </submittedName>
</protein>
<sequence>PLDLSLHLSFFSPSLLFSLNALFHSKTWLVTECAPTMGGDHNATDDEESTGLWRSNGAVHYFLTADRDCKSSIQRLRNVSPLYKENGLGALPGIVPRYSRKD</sequence>
<evidence type="ECO:0000313" key="2">
    <source>
        <dbReference type="Proteomes" id="UP001227192"/>
    </source>
</evidence>
<feature type="non-terminal residue" evidence="1">
    <location>
        <position position="1"/>
    </location>
</feature>